<evidence type="ECO:0000313" key="2">
    <source>
        <dbReference type="EMBL" id="KAJ6340173.1"/>
    </source>
</evidence>
<evidence type="ECO:0000256" key="1">
    <source>
        <dbReference type="SAM" id="Coils"/>
    </source>
</evidence>
<gene>
    <name evidence="2" type="ORF">OIU77_008013</name>
</gene>
<sequence length="191" mass="22449">MDDSGAILCQISSLKDMLDQVNEEIEANIRITREIESEIVKCTEFEAALAARESDLTKTFYFSQFEINGLLSVAYESKKSVKLLEEEICGLRKKKMEMPESMDDKREQFVMQCLEFQRDIDKGENEVVNLLSEKEFLENEFHLLDERNNALKNFMWAFMDETVQDLLDCNSVTVAYLHSLHQWLLNIRFYF</sequence>
<feature type="coiled-coil region" evidence="1">
    <location>
        <begin position="120"/>
        <end position="147"/>
    </location>
</feature>
<dbReference type="EMBL" id="JAPFFI010000020">
    <property type="protein sequence ID" value="KAJ6340173.1"/>
    <property type="molecule type" value="Genomic_DNA"/>
</dbReference>
<evidence type="ECO:0000313" key="3">
    <source>
        <dbReference type="Proteomes" id="UP001141253"/>
    </source>
</evidence>
<proteinExistence type="predicted"/>
<accession>A0ABQ9AK66</accession>
<organism evidence="2 3">
    <name type="scientific">Salix suchowensis</name>
    <dbReference type="NCBI Taxonomy" id="1278906"/>
    <lineage>
        <taxon>Eukaryota</taxon>
        <taxon>Viridiplantae</taxon>
        <taxon>Streptophyta</taxon>
        <taxon>Embryophyta</taxon>
        <taxon>Tracheophyta</taxon>
        <taxon>Spermatophyta</taxon>
        <taxon>Magnoliopsida</taxon>
        <taxon>eudicotyledons</taxon>
        <taxon>Gunneridae</taxon>
        <taxon>Pentapetalae</taxon>
        <taxon>rosids</taxon>
        <taxon>fabids</taxon>
        <taxon>Malpighiales</taxon>
        <taxon>Salicaceae</taxon>
        <taxon>Saliceae</taxon>
        <taxon>Salix</taxon>
    </lineage>
</organism>
<reference evidence="2" key="1">
    <citation type="submission" date="2022-10" db="EMBL/GenBank/DDBJ databases">
        <authorList>
            <person name="Hyden B.L."/>
            <person name="Feng K."/>
            <person name="Yates T."/>
            <person name="Jawdy S."/>
            <person name="Smart L.B."/>
            <person name="Muchero W."/>
        </authorList>
    </citation>
    <scope>NUCLEOTIDE SEQUENCE</scope>
    <source>
        <tissue evidence="2">Shoot tip</tissue>
    </source>
</reference>
<dbReference type="Proteomes" id="UP001141253">
    <property type="component" value="Chromosome 15W"/>
</dbReference>
<comment type="caution">
    <text evidence="2">The sequence shown here is derived from an EMBL/GenBank/DDBJ whole genome shotgun (WGS) entry which is preliminary data.</text>
</comment>
<name>A0ABQ9AK66_9ROSI</name>
<reference evidence="2" key="2">
    <citation type="journal article" date="2023" name="Int. J. Mol. Sci.">
        <title>De Novo Assembly and Annotation of 11 Diverse Shrub Willow (Salix) Genomes Reveals Novel Gene Organization in Sex-Linked Regions.</title>
        <authorList>
            <person name="Hyden B."/>
            <person name="Feng K."/>
            <person name="Yates T.B."/>
            <person name="Jawdy S."/>
            <person name="Cereghino C."/>
            <person name="Smart L.B."/>
            <person name="Muchero W."/>
        </authorList>
    </citation>
    <scope>NUCLEOTIDE SEQUENCE</scope>
    <source>
        <tissue evidence="2">Shoot tip</tissue>
    </source>
</reference>
<protein>
    <submittedName>
        <fullName evidence="2">Uncharacterized protein</fullName>
    </submittedName>
</protein>
<keyword evidence="3" id="KW-1185">Reference proteome</keyword>
<keyword evidence="1" id="KW-0175">Coiled coil</keyword>